<dbReference type="InterPro" id="IPR005467">
    <property type="entry name" value="His_kinase_dom"/>
</dbReference>
<dbReference type="CDD" id="cd16917">
    <property type="entry name" value="HATPase_UhpB-NarQ-NarX-like"/>
    <property type="match status" value="1"/>
</dbReference>
<dbReference type="EMBL" id="FMUS01000003">
    <property type="protein sequence ID" value="SCY05076.1"/>
    <property type="molecule type" value="Genomic_DNA"/>
</dbReference>
<feature type="domain" description="Histidine kinase" evidence="17">
    <location>
        <begin position="187"/>
        <end position="383"/>
    </location>
</feature>
<keyword evidence="8" id="KW-0808">Transferase</keyword>
<dbReference type="Pfam" id="PF07730">
    <property type="entry name" value="HisKA_3"/>
    <property type="match status" value="1"/>
</dbReference>
<sequence>MSNGTVDVEHMNMILNKTISAIEESQEAIFDIAENARKECNALKRKLEEIKVKMHGIIAEVEKIESQEKKSRNRLLDVSKDFVKYREDDIRTAYEKANQLQIKLILIRQQENDLFRLRNEVEMRYRNSEEILRKAEALISKIGVAMEYLSGNLQDISSTLEDIQQRQNFGKNIIRAQEEERQRVARDIHDGPAQALANVTIKAEICEKLVDIDKERAKTELQELRIVLRDSIKDIRKIIYNLRPMSLDDLGFIPTIQRYIEGFQKESGITVDFIILSQLTVEDPIKNLSIFRIIQEALNNVRKHSKAKQVKIRLEMSIKNITLSVADDGMGFNTEEGAFQIRSDGGFGLFNIRERVELLNGTLQIKSELNKGTRITAIIPNEE</sequence>
<dbReference type="STRING" id="1120976.SAMN03080606_00746"/>
<keyword evidence="7" id="KW-0963">Cytoplasm</keyword>
<dbReference type="Proteomes" id="UP000198636">
    <property type="component" value="Unassembled WGS sequence"/>
</dbReference>
<evidence type="ECO:0000256" key="1">
    <source>
        <dbReference type="ARBA" id="ARBA00000085"/>
    </source>
</evidence>
<evidence type="ECO:0000256" key="16">
    <source>
        <dbReference type="SAM" id="Coils"/>
    </source>
</evidence>
<dbReference type="InterPro" id="IPR008595">
    <property type="entry name" value="DegS"/>
</dbReference>
<evidence type="ECO:0000256" key="2">
    <source>
        <dbReference type="ARBA" id="ARBA00001966"/>
    </source>
</evidence>
<dbReference type="PANTHER" id="PTHR24421:SF55">
    <property type="entry name" value="SENSOR HISTIDINE KINASE YDFH"/>
    <property type="match status" value="1"/>
</dbReference>
<dbReference type="SMART" id="SM00387">
    <property type="entry name" value="HATPase_c"/>
    <property type="match status" value="1"/>
</dbReference>
<dbReference type="Gene3D" id="3.30.565.10">
    <property type="entry name" value="Histidine kinase-like ATPase, C-terminal domain"/>
    <property type="match status" value="1"/>
</dbReference>
<dbReference type="EC" id="2.7.13.3" evidence="4"/>
<proteinExistence type="predicted"/>
<evidence type="ECO:0000256" key="15">
    <source>
        <dbReference type="ARBA" id="ARBA00030800"/>
    </source>
</evidence>
<comment type="catalytic activity">
    <reaction evidence="1">
        <text>ATP + protein L-histidine = ADP + protein N-phospho-L-histidine.</text>
        <dbReference type="EC" id="2.7.13.3"/>
    </reaction>
</comment>
<evidence type="ECO:0000256" key="13">
    <source>
        <dbReference type="ARBA" id="ARBA00023014"/>
    </source>
</evidence>
<evidence type="ECO:0000256" key="6">
    <source>
        <dbReference type="ARBA" id="ARBA00022485"/>
    </source>
</evidence>
<dbReference type="PROSITE" id="PS50109">
    <property type="entry name" value="HIS_KIN"/>
    <property type="match status" value="1"/>
</dbReference>
<evidence type="ECO:0000256" key="11">
    <source>
        <dbReference type="ARBA" id="ARBA00023004"/>
    </source>
</evidence>
<dbReference type="Gene3D" id="1.20.5.1930">
    <property type="match status" value="1"/>
</dbReference>
<evidence type="ECO:0000313" key="18">
    <source>
        <dbReference type="EMBL" id="SCY05076.1"/>
    </source>
</evidence>
<keyword evidence="16" id="KW-0175">Coiled coil</keyword>
<dbReference type="Pfam" id="PF05384">
    <property type="entry name" value="DegS"/>
    <property type="match status" value="1"/>
</dbReference>
<evidence type="ECO:0000256" key="4">
    <source>
        <dbReference type="ARBA" id="ARBA00012438"/>
    </source>
</evidence>
<comment type="cofactor">
    <cofactor evidence="2">
        <name>[4Fe-4S] cluster</name>
        <dbReference type="ChEBI" id="CHEBI:49883"/>
    </cofactor>
</comment>
<organism evidence="18 19">
    <name type="scientific">Alkaliphilus peptidifermentans DSM 18978</name>
    <dbReference type="NCBI Taxonomy" id="1120976"/>
    <lineage>
        <taxon>Bacteria</taxon>
        <taxon>Bacillati</taxon>
        <taxon>Bacillota</taxon>
        <taxon>Clostridia</taxon>
        <taxon>Peptostreptococcales</taxon>
        <taxon>Natronincolaceae</taxon>
        <taxon>Alkaliphilus</taxon>
    </lineage>
</organism>
<evidence type="ECO:0000256" key="9">
    <source>
        <dbReference type="ARBA" id="ARBA00022723"/>
    </source>
</evidence>
<dbReference type="OrthoDB" id="9781904at2"/>
<dbReference type="InterPro" id="IPR004358">
    <property type="entry name" value="Sig_transdc_His_kin-like_C"/>
</dbReference>
<dbReference type="GO" id="GO:0051539">
    <property type="term" value="F:4 iron, 4 sulfur cluster binding"/>
    <property type="evidence" value="ECO:0007669"/>
    <property type="project" value="UniProtKB-KW"/>
</dbReference>
<evidence type="ECO:0000256" key="3">
    <source>
        <dbReference type="ARBA" id="ARBA00004496"/>
    </source>
</evidence>
<accession>A0A1G5CRR3</accession>
<dbReference type="GO" id="GO:0016020">
    <property type="term" value="C:membrane"/>
    <property type="evidence" value="ECO:0007669"/>
    <property type="project" value="InterPro"/>
</dbReference>
<evidence type="ECO:0000256" key="10">
    <source>
        <dbReference type="ARBA" id="ARBA00022777"/>
    </source>
</evidence>
<keyword evidence="12" id="KW-0902">Two-component regulatory system</keyword>
<keyword evidence="19" id="KW-1185">Reference proteome</keyword>
<dbReference type="GO" id="GO:0046872">
    <property type="term" value="F:metal ion binding"/>
    <property type="evidence" value="ECO:0007669"/>
    <property type="project" value="UniProtKB-KW"/>
</dbReference>
<dbReference type="GO" id="GO:0005737">
    <property type="term" value="C:cytoplasm"/>
    <property type="evidence" value="ECO:0007669"/>
    <property type="project" value="UniProtKB-SubCell"/>
</dbReference>
<dbReference type="AlphaFoldDB" id="A0A1G5CRR3"/>
<dbReference type="RefSeq" id="WP_091540106.1">
    <property type="nucleotide sequence ID" value="NZ_FMUS01000003.1"/>
</dbReference>
<evidence type="ECO:0000313" key="19">
    <source>
        <dbReference type="Proteomes" id="UP000198636"/>
    </source>
</evidence>
<evidence type="ECO:0000256" key="14">
    <source>
        <dbReference type="ARBA" id="ARBA00024827"/>
    </source>
</evidence>
<dbReference type="GO" id="GO:0046983">
    <property type="term" value="F:protein dimerization activity"/>
    <property type="evidence" value="ECO:0007669"/>
    <property type="project" value="InterPro"/>
</dbReference>
<keyword evidence="13" id="KW-0411">Iron-sulfur</keyword>
<dbReference type="GO" id="GO:0000155">
    <property type="term" value="F:phosphorelay sensor kinase activity"/>
    <property type="evidence" value="ECO:0007669"/>
    <property type="project" value="InterPro"/>
</dbReference>
<keyword evidence="9" id="KW-0479">Metal-binding</keyword>
<evidence type="ECO:0000256" key="7">
    <source>
        <dbReference type="ARBA" id="ARBA00022490"/>
    </source>
</evidence>
<name>A0A1G5CRR3_9FIRM</name>
<evidence type="ECO:0000256" key="5">
    <source>
        <dbReference type="ARBA" id="ARBA00017322"/>
    </source>
</evidence>
<evidence type="ECO:0000256" key="12">
    <source>
        <dbReference type="ARBA" id="ARBA00023012"/>
    </source>
</evidence>
<dbReference type="Pfam" id="PF02518">
    <property type="entry name" value="HATPase_c"/>
    <property type="match status" value="1"/>
</dbReference>
<reference evidence="18 19" key="1">
    <citation type="submission" date="2016-10" db="EMBL/GenBank/DDBJ databases">
        <authorList>
            <person name="de Groot N.N."/>
        </authorList>
    </citation>
    <scope>NUCLEOTIDE SEQUENCE [LARGE SCALE GENOMIC DNA]</scope>
    <source>
        <strain evidence="18 19">DSM 18978</strain>
    </source>
</reference>
<dbReference type="InterPro" id="IPR050482">
    <property type="entry name" value="Sensor_HK_TwoCompSys"/>
</dbReference>
<dbReference type="PRINTS" id="PR00344">
    <property type="entry name" value="BCTRLSENSOR"/>
</dbReference>
<gene>
    <name evidence="18" type="ORF">SAMN03080606_00746</name>
</gene>
<dbReference type="SUPFAM" id="SSF55874">
    <property type="entry name" value="ATPase domain of HSP90 chaperone/DNA topoisomerase II/histidine kinase"/>
    <property type="match status" value="1"/>
</dbReference>
<dbReference type="InterPro" id="IPR036890">
    <property type="entry name" value="HATPase_C_sf"/>
</dbReference>
<dbReference type="InterPro" id="IPR011712">
    <property type="entry name" value="Sig_transdc_His_kin_sub3_dim/P"/>
</dbReference>
<feature type="coiled-coil region" evidence="16">
    <location>
        <begin position="33"/>
        <end position="67"/>
    </location>
</feature>
<dbReference type="InterPro" id="IPR016381">
    <property type="entry name" value="Sig_transdc_His_kinase_DegS"/>
</dbReference>
<dbReference type="InterPro" id="IPR003594">
    <property type="entry name" value="HATPase_dom"/>
</dbReference>
<comment type="function">
    <text evidence="14">Member of the two-component regulatory system NreB/NreC involved in the control of dissimilatory nitrate/nitrite reduction in response to oxygen. NreB functions as a direct oxygen sensor histidine kinase which is autophosphorylated, in the absence of oxygen, probably at the conserved histidine residue, and transfers its phosphate group probably to a conserved aspartate residue of NreC. NreB/NreC activates the expression of the nitrate (narGHJI) and nitrite (nir) reductase operons, as well as the putative nitrate transporter gene narT.</text>
</comment>
<protein>
    <recommendedName>
        <fullName evidence="5">Oxygen sensor histidine kinase NreB</fullName>
        <ecNumber evidence="4">2.7.13.3</ecNumber>
    </recommendedName>
    <alternativeName>
        <fullName evidence="15">Nitrogen regulation protein B</fullName>
    </alternativeName>
</protein>
<evidence type="ECO:0000256" key="8">
    <source>
        <dbReference type="ARBA" id="ARBA00022679"/>
    </source>
</evidence>
<keyword evidence="6" id="KW-0004">4Fe-4S</keyword>
<comment type="subcellular location">
    <subcellularLocation>
        <location evidence="3">Cytoplasm</location>
    </subcellularLocation>
</comment>
<dbReference type="PANTHER" id="PTHR24421">
    <property type="entry name" value="NITRATE/NITRITE SENSOR PROTEIN NARX-RELATED"/>
    <property type="match status" value="1"/>
</dbReference>
<evidence type="ECO:0000259" key="17">
    <source>
        <dbReference type="PROSITE" id="PS50109"/>
    </source>
</evidence>
<keyword evidence="11" id="KW-0408">Iron</keyword>
<keyword evidence="10 18" id="KW-0418">Kinase</keyword>
<dbReference type="PIRSF" id="PIRSF003169">
    <property type="entry name" value="STHK_DegS"/>
    <property type="match status" value="1"/>
</dbReference>